<dbReference type="GO" id="GO:0042597">
    <property type="term" value="C:periplasmic space"/>
    <property type="evidence" value="ECO:0007669"/>
    <property type="project" value="UniProtKB-SubCell"/>
</dbReference>
<dbReference type="InterPro" id="IPR006311">
    <property type="entry name" value="TAT_signal"/>
</dbReference>
<keyword evidence="2" id="KW-0813">Transport</keyword>
<dbReference type="PRINTS" id="PR00909">
    <property type="entry name" value="SPERMDNBNDNG"/>
</dbReference>
<dbReference type="PROSITE" id="PS51318">
    <property type="entry name" value="TAT"/>
    <property type="match status" value="1"/>
</dbReference>
<dbReference type="GO" id="GO:0019808">
    <property type="term" value="F:polyamine binding"/>
    <property type="evidence" value="ECO:0007669"/>
    <property type="project" value="InterPro"/>
</dbReference>
<dbReference type="PANTHER" id="PTHR30222:SF17">
    <property type="entry name" value="SPERMIDINE_PUTRESCINE-BINDING PERIPLASMIC PROTEIN"/>
    <property type="match status" value="1"/>
</dbReference>
<evidence type="ECO:0000256" key="1">
    <source>
        <dbReference type="ARBA" id="ARBA00004418"/>
    </source>
</evidence>
<dbReference type="Gene3D" id="3.40.190.10">
    <property type="entry name" value="Periplasmic binding protein-like II"/>
    <property type="match status" value="2"/>
</dbReference>
<evidence type="ECO:0000256" key="4">
    <source>
        <dbReference type="ARBA" id="ARBA00022764"/>
    </source>
</evidence>
<dbReference type="AlphaFoldDB" id="A0A6J5YGU2"/>
<dbReference type="InterPro" id="IPR006059">
    <property type="entry name" value="SBP"/>
</dbReference>
<name>A0A6J5YGU2_9ZZZZ</name>
<gene>
    <name evidence="5" type="ORF">UFOPK1392_02441</name>
</gene>
<organism evidence="5">
    <name type="scientific">freshwater metagenome</name>
    <dbReference type="NCBI Taxonomy" id="449393"/>
    <lineage>
        <taxon>unclassified sequences</taxon>
        <taxon>metagenomes</taxon>
        <taxon>ecological metagenomes</taxon>
    </lineage>
</organism>
<protein>
    <submittedName>
        <fullName evidence="5">Unannotated protein</fullName>
    </submittedName>
</protein>
<evidence type="ECO:0000256" key="2">
    <source>
        <dbReference type="ARBA" id="ARBA00022448"/>
    </source>
</evidence>
<sequence length="390" mass="41570">MAKSTPDPEILAAFAQHSTSRRRFLGMSGLALGGLALGPTFLAACSSDSSSNNASGDTGSITMLNWPLYIENDDPSTSATIEGFTKATGIKVTYEASIDGNESFNTKYADTLDKGKGIGAEIIVLTSWNAAAYIGANRVQALDASVFSNKKNVVSKLANPSWDPGRKFSVPWAIGQTGIAYYPDKVGGKLTDVNAIFDPKFKGKVTILDELRDTVGLTMLGMGYNPTTGTKAQMLEAVDKIGKARDEGQFKKVTGNSYTEDLELGDTWLAVAWSGDIGSLQATNPDLEWLIPEQGGMQWVDNAMITVGASNAKGANEFLNYVYTPDIAAPLYEAISYEPPVQGAVALMSPEAQASPFINPPANPPLYEFNVLSADDIEEVSRAFTAATQQ</sequence>
<keyword evidence="3" id="KW-0732">Signal</keyword>
<comment type="subcellular location">
    <subcellularLocation>
        <location evidence="1">Periplasm</location>
    </subcellularLocation>
</comment>
<dbReference type="InterPro" id="IPR001188">
    <property type="entry name" value="Sperm_putr-bd"/>
</dbReference>
<dbReference type="PANTHER" id="PTHR30222">
    <property type="entry name" value="SPERMIDINE/PUTRESCINE-BINDING PERIPLASMIC PROTEIN"/>
    <property type="match status" value="1"/>
</dbReference>
<dbReference type="SUPFAM" id="SSF53850">
    <property type="entry name" value="Periplasmic binding protein-like II"/>
    <property type="match status" value="1"/>
</dbReference>
<proteinExistence type="predicted"/>
<accession>A0A6J5YGU2</accession>
<dbReference type="Pfam" id="PF13416">
    <property type="entry name" value="SBP_bac_8"/>
    <property type="match status" value="1"/>
</dbReference>
<evidence type="ECO:0000256" key="3">
    <source>
        <dbReference type="ARBA" id="ARBA00022729"/>
    </source>
</evidence>
<dbReference type="GO" id="GO:0015846">
    <property type="term" value="P:polyamine transport"/>
    <property type="evidence" value="ECO:0007669"/>
    <property type="project" value="InterPro"/>
</dbReference>
<evidence type="ECO:0000313" key="5">
    <source>
        <dbReference type="EMBL" id="CAB4324665.1"/>
    </source>
</evidence>
<dbReference type="EMBL" id="CAEMXZ010000189">
    <property type="protein sequence ID" value="CAB4324665.1"/>
    <property type="molecule type" value="Genomic_DNA"/>
</dbReference>
<keyword evidence="4" id="KW-0574">Periplasm</keyword>
<reference evidence="5" key="1">
    <citation type="submission" date="2020-05" db="EMBL/GenBank/DDBJ databases">
        <authorList>
            <person name="Chiriac C."/>
            <person name="Salcher M."/>
            <person name="Ghai R."/>
            <person name="Kavagutti S V."/>
        </authorList>
    </citation>
    <scope>NUCLEOTIDE SEQUENCE</scope>
</reference>
<dbReference type="CDD" id="cd13590">
    <property type="entry name" value="PBP2_PotD_PotF_like"/>
    <property type="match status" value="1"/>
</dbReference>